<keyword evidence="1" id="KW-0732">Signal</keyword>
<gene>
    <name evidence="3" type="ORF">Mag101_10425</name>
</gene>
<evidence type="ECO:0000313" key="4">
    <source>
        <dbReference type="Proteomes" id="UP000188219"/>
    </source>
</evidence>
<feature type="signal peptide" evidence="1">
    <location>
        <begin position="1"/>
        <end position="26"/>
    </location>
</feature>
<evidence type="ECO:0000313" key="3">
    <source>
        <dbReference type="EMBL" id="AQQ68005.1"/>
    </source>
</evidence>
<feature type="domain" description="DUF4136" evidence="2">
    <location>
        <begin position="28"/>
        <end position="179"/>
    </location>
</feature>
<dbReference type="KEGG" id="maga:Mag101_10425"/>
<organism evidence="3 4">
    <name type="scientific">Microbulbifer agarilyticus</name>
    <dbReference type="NCBI Taxonomy" id="260552"/>
    <lineage>
        <taxon>Bacteria</taxon>
        <taxon>Pseudomonadati</taxon>
        <taxon>Pseudomonadota</taxon>
        <taxon>Gammaproteobacteria</taxon>
        <taxon>Cellvibrionales</taxon>
        <taxon>Microbulbiferaceae</taxon>
        <taxon>Microbulbifer</taxon>
    </lineage>
</organism>
<accession>A0A1Q2M5J0</accession>
<dbReference type="AlphaFoldDB" id="A0A1Q2M5J0"/>
<dbReference type="Gene3D" id="3.30.160.670">
    <property type="match status" value="1"/>
</dbReference>
<feature type="chain" id="PRO_5012026667" description="DUF4136 domain-containing protein" evidence="1">
    <location>
        <begin position="27"/>
        <end position="183"/>
    </location>
</feature>
<name>A0A1Q2M5J0_9GAMM</name>
<dbReference type="Proteomes" id="UP000188219">
    <property type="component" value="Chromosome"/>
</dbReference>
<protein>
    <recommendedName>
        <fullName evidence="2">DUF4136 domain-containing protein</fullName>
    </recommendedName>
</protein>
<dbReference type="Pfam" id="PF13590">
    <property type="entry name" value="DUF4136"/>
    <property type="match status" value="1"/>
</dbReference>
<dbReference type="STRING" id="260552.Mag101_10425"/>
<dbReference type="OrthoDB" id="118896at2"/>
<reference evidence="3" key="1">
    <citation type="submission" date="2017-02" db="EMBL/GenBank/DDBJ databases">
        <title>Genome of Microbulbifer agarilyticus GP101.</title>
        <authorList>
            <person name="Jung J."/>
            <person name="Bae S.S."/>
            <person name="Baek K."/>
        </authorList>
    </citation>
    <scope>NUCLEOTIDE SEQUENCE [LARGE SCALE GENOMIC DNA]</scope>
    <source>
        <strain evidence="3">GP101</strain>
    </source>
</reference>
<proteinExistence type="predicted"/>
<dbReference type="PROSITE" id="PS51257">
    <property type="entry name" value="PROKAR_LIPOPROTEIN"/>
    <property type="match status" value="1"/>
</dbReference>
<keyword evidence="4" id="KW-1185">Reference proteome</keyword>
<sequence length="183" mass="20529">MTFRKFSLFSLLPLAITALLTLCGCANNTSSQQSASMAQYRTFGFVPQNGTPSRATSLAHNAVSQELMSRGMMPSDNPDVLVNVHVFANRQVKMPRNSNLGFAAARYPYLEEYYNNLPPGYHANVSQYTEGHLTVDILDTRQKRVVWRGQANKPVTRRVLNNPTRAMDQAVGEAFRSFPSQRR</sequence>
<dbReference type="RefSeq" id="WP_077404432.1">
    <property type="nucleotide sequence ID" value="NZ_CP019650.1"/>
</dbReference>
<evidence type="ECO:0000259" key="2">
    <source>
        <dbReference type="Pfam" id="PF13590"/>
    </source>
</evidence>
<evidence type="ECO:0000256" key="1">
    <source>
        <dbReference type="SAM" id="SignalP"/>
    </source>
</evidence>
<dbReference type="EMBL" id="CP019650">
    <property type="protein sequence ID" value="AQQ68005.1"/>
    <property type="molecule type" value="Genomic_DNA"/>
</dbReference>
<dbReference type="InterPro" id="IPR025411">
    <property type="entry name" value="DUF4136"/>
</dbReference>